<protein>
    <submittedName>
        <fullName evidence="1">Uncharacterized protein</fullName>
    </submittedName>
</protein>
<accession>G8I4D9</accession>
<organism evidence="1 2">
    <name type="scientific">Mycobacterium phage DS6A</name>
    <dbReference type="NCBI Taxonomy" id="45764"/>
    <lineage>
        <taxon>Viruses</taxon>
        <taxon>Duplodnaviria</taxon>
        <taxon>Heunggongvirae</taxon>
        <taxon>Uroviricota</taxon>
        <taxon>Caudoviricetes</taxon>
        <taxon>Hnatkovirus</taxon>
        <taxon>Hnatkovirus DS6A</taxon>
    </lineage>
</organism>
<proteinExistence type="predicted"/>
<sequence length="87" mass="8743">MYDVKTDHQVVPVGADLMQLVDCRTGALIATATRTGERWMVAADGGIAGGTVGARGEAITALVELALAALGGTGYSTLVPSGLSEVP</sequence>
<dbReference type="EMBL" id="JN698994">
    <property type="protein sequence ID" value="AER47583.1"/>
    <property type="molecule type" value="Genomic_DNA"/>
</dbReference>
<dbReference type="RefSeq" id="YP_009018717.1">
    <property type="nucleotide sequence ID" value="NC_023744.1"/>
</dbReference>
<evidence type="ECO:0000313" key="1">
    <source>
        <dbReference type="EMBL" id="AER47583.1"/>
    </source>
</evidence>
<evidence type="ECO:0000313" key="2">
    <source>
        <dbReference type="Proteomes" id="UP000005857"/>
    </source>
</evidence>
<name>G8I4D9_9CAUD</name>
<reference evidence="1 2" key="1">
    <citation type="journal article" date="2012" name="J. Virol.">
        <title>Complete Genome Sequences of 138 Mycobacteriophages.</title>
        <authorList>
            <consortium name="the Science Education Alliance Phage Hunters Advancing Genomics and Evolutionary Science Program"/>
            <consortium name="the KwaZulu-Natal Research Institute for Tuberculosis and HIV Mycobacterial Genetics Course Students"/>
            <consortium name="the Phage Hunters Integrating Research and Education Program"/>
            <person name="Hatfull G.F."/>
        </authorList>
    </citation>
    <scope>NUCLEOTIDE SEQUENCE [LARGE SCALE GENOMIC DNA]</scope>
</reference>
<dbReference type="OrthoDB" id="19168at10239"/>
<dbReference type="Proteomes" id="UP000005857">
    <property type="component" value="Segment"/>
</dbReference>
<dbReference type="GeneID" id="18990027"/>
<gene>
    <name evidence="1" type="primary">29</name>
    <name evidence="1" type="ORF">DS6A_29</name>
</gene>
<dbReference type="KEGG" id="vg:18990027"/>
<keyword evidence="2" id="KW-1185">Reference proteome</keyword>